<organism evidence="2 3">
    <name type="scientific">Klebsiella pasteurii</name>
    <dbReference type="NCBI Taxonomy" id="2587529"/>
    <lineage>
        <taxon>Bacteria</taxon>
        <taxon>Pseudomonadati</taxon>
        <taxon>Pseudomonadota</taxon>
        <taxon>Gammaproteobacteria</taxon>
        <taxon>Enterobacterales</taxon>
        <taxon>Enterobacteriaceae</taxon>
        <taxon>Klebsiella/Raoultella group</taxon>
        <taxon>Klebsiella</taxon>
    </lineage>
</organism>
<keyword evidence="1" id="KW-1133">Transmembrane helix</keyword>
<evidence type="ECO:0000256" key="1">
    <source>
        <dbReference type="SAM" id="Phobius"/>
    </source>
</evidence>
<evidence type="ECO:0000313" key="2">
    <source>
        <dbReference type="EMBL" id="VUS24695.1"/>
    </source>
</evidence>
<name>A0A9Q9UKC1_9ENTR</name>
<sequence length="128" mass="14694">MASPFGLFINNLIFRYADDSSATEDKARVLIWRELFAAGDHESQRAPSVIPLIFSVLYIISVSSSRLWPSPTFTSACGQCVSMNFSWHIFTLMRKSFLKTMYYANTMTEFVISALLFFWFNSCPNVIY</sequence>
<keyword evidence="1" id="KW-0812">Transmembrane</keyword>
<feature type="transmembrane region" description="Helical" evidence="1">
    <location>
        <begin position="102"/>
        <end position="120"/>
    </location>
</feature>
<dbReference type="AlphaFoldDB" id="A0A9Q9UKC1"/>
<gene>
    <name evidence="2" type="ORF">SB6410_00945</name>
</gene>
<comment type="caution">
    <text evidence="2">The sequence shown here is derived from an EMBL/GenBank/DDBJ whole genome shotgun (WGS) entry which is preliminary data.</text>
</comment>
<dbReference type="Proteomes" id="UP000318567">
    <property type="component" value="Unassembled WGS sequence"/>
</dbReference>
<reference evidence="2 3" key="1">
    <citation type="submission" date="2019-07" db="EMBL/GenBank/DDBJ databases">
        <authorList>
            <person name="Brisse S."/>
            <person name="Rodrigues C."/>
            <person name="Thorpe H."/>
        </authorList>
    </citation>
    <scope>NUCLEOTIDE SEQUENCE [LARGE SCALE GENOMIC DNA]</scope>
    <source>
        <strain evidence="2">SB6410</strain>
    </source>
</reference>
<accession>A0A9Q9UKC1</accession>
<evidence type="ECO:0000313" key="3">
    <source>
        <dbReference type="Proteomes" id="UP000318567"/>
    </source>
</evidence>
<protein>
    <submittedName>
        <fullName evidence="2">Uncharacterized protein</fullName>
    </submittedName>
</protein>
<proteinExistence type="predicted"/>
<keyword evidence="1" id="KW-0472">Membrane</keyword>
<dbReference type="EMBL" id="CABGGO010000001">
    <property type="protein sequence ID" value="VUS24695.1"/>
    <property type="molecule type" value="Genomic_DNA"/>
</dbReference>